<evidence type="ECO:0000256" key="4">
    <source>
        <dbReference type="ARBA" id="ARBA00022597"/>
    </source>
</evidence>
<dbReference type="GO" id="GO:0005737">
    <property type="term" value="C:cytoplasm"/>
    <property type="evidence" value="ECO:0007669"/>
    <property type="project" value="UniProtKB-SubCell"/>
</dbReference>
<dbReference type="Pfam" id="PF03610">
    <property type="entry name" value="EIIA-man"/>
    <property type="match status" value="1"/>
</dbReference>
<evidence type="ECO:0000256" key="1">
    <source>
        <dbReference type="ARBA" id="ARBA00004496"/>
    </source>
</evidence>
<evidence type="ECO:0000256" key="3">
    <source>
        <dbReference type="ARBA" id="ARBA00022490"/>
    </source>
</evidence>
<keyword evidence="4" id="KW-0762">Sugar transport</keyword>
<feature type="domain" description="PTS EIIA type-4" evidence="8">
    <location>
        <begin position="1"/>
        <end position="126"/>
    </location>
</feature>
<dbReference type="InterPro" id="IPR036662">
    <property type="entry name" value="PTS_EIIA_man-typ_sf"/>
</dbReference>
<protein>
    <submittedName>
        <fullName evidence="9">PTS fructose transporter subunit IIA</fullName>
    </submittedName>
</protein>
<evidence type="ECO:0000259" key="8">
    <source>
        <dbReference type="PROSITE" id="PS51096"/>
    </source>
</evidence>
<gene>
    <name evidence="9" type="ORF">DXC81_05330</name>
</gene>
<dbReference type="Proteomes" id="UP000260943">
    <property type="component" value="Unassembled WGS sequence"/>
</dbReference>
<keyword evidence="5" id="KW-0808">Transferase</keyword>
<keyword evidence="6" id="KW-0598">Phosphotransferase system</keyword>
<dbReference type="Gene3D" id="3.40.50.510">
    <property type="entry name" value="Phosphotransferase system, mannose-type IIA component"/>
    <property type="match status" value="1"/>
</dbReference>
<name>A0A3E4QTD6_9ACTN</name>
<dbReference type="InterPro" id="IPR004701">
    <property type="entry name" value="PTS_EIIA_man-typ"/>
</dbReference>
<evidence type="ECO:0000313" key="9">
    <source>
        <dbReference type="EMBL" id="RGL10456.1"/>
    </source>
</evidence>
<evidence type="ECO:0000256" key="5">
    <source>
        <dbReference type="ARBA" id="ARBA00022679"/>
    </source>
</evidence>
<dbReference type="PANTHER" id="PTHR33799">
    <property type="entry name" value="PTS PERMEASE-RELATED-RELATED"/>
    <property type="match status" value="1"/>
</dbReference>
<reference evidence="9 10" key="1">
    <citation type="submission" date="2018-08" db="EMBL/GenBank/DDBJ databases">
        <title>A genome reference for cultivated species of the human gut microbiota.</title>
        <authorList>
            <person name="Zou Y."/>
            <person name="Xue W."/>
            <person name="Luo G."/>
        </authorList>
    </citation>
    <scope>NUCLEOTIDE SEQUENCE [LARGE SCALE GENOMIC DNA]</scope>
    <source>
        <strain evidence="9 10">TF08-14</strain>
    </source>
</reference>
<dbReference type="AlphaFoldDB" id="A0A3E4QTD6"/>
<evidence type="ECO:0000313" key="10">
    <source>
        <dbReference type="Proteomes" id="UP000260943"/>
    </source>
</evidence>
<dbReference type="EMBL" id="QSRJ01000005">
    <property type="protein sequence ID" value="RGL10456.1"/>
    <property type="molecule type" value="Genomic_DNA"/>
</dbReference>
<dbReference type="GO" id="GO:0016301">
    <property type="term" value="F:kinase activity"/>
    <property type="evidence" value="ECO:0007669"/>
    <property type="project" value="UniProtKB-KW"/>
</dbReference>
<dbReference type="PANTHER" id="PTHR33799:SF1">
    <property type="entry name" value="PTS SYSTEM MANNOSE-SPECIFIC EIIAB COMPONENT-RELATED"/>
    <property type="match status" value="1"/>
</dbReference>
<dbReference type="RefSeq" id="WP_117679513.1">
    <property type="nucleotide sequence ID" value="NZ_CAJJKC010000001.1"/>
</dbReference>
<evidence type="ECO:0000256" key="7">
    <source>
        <dbReference type="ARBA" id="ARBA00022777"/>
    </source>
</evidence>
<dbReference type="InterPro" id="IPR033887">
    <property type="entry name" value="PTS_IIA_man"/>
</dbReference>
<comment type="subcellular location">
    <subcellularLocation>
        <location evidence="1">Cytoplasm</location>
    </subcellularLocation>
</comment>
<dbReference type="CDD" id="cd00006">
    <property type="entry name" value="PTS_IIA_man"/>
    <property type="match status" value="1"/>
</dbReference>
<dbReference type="InterPro" id="IPR051471">
    <property type="entry name" value="Bacterial_PTS_sugar_comp"/>
</dbReference>
<keyword evidence="7" id="KW-0418">Kinase</keyword>
<accession>A0A3E4QTD6</accession>
<dbReference type="SUPFAM" id="SSF53062">
    <property type="entry name" value="PTS system fructose IIA component-like"/>
    <property type="match status" value="1"/>
</dbReference>
<dbReference type="GO" id="GO:0016020">
    <property type="term" value="C:membrane"/>
    <property type="evidence" value="ECO:0007669"/>
    <property type="project" value="InterPro"/>
</dbReference>
<evidence type="ECO:0000256" key="6">
    <source>
        <dbReference type="ARBA" id="ARBA00022683"/>
    </source>
</evidence>
<evidence type="ECO:0000256" key="2">
    <source>
        <dbReference type="ARBA" id="ARBA00022448"/>
    </source>
</evidence>
<dbReference type="GO" id="GO:0009401">
    <property type="term" value="P:phosphoenolpyruvate-dependent sugar phosphotransferase system"/>
    <property type="evidence" value="ECO:0007669"/>
    <property type="project" value="UniProtKB-KW"/>
</dbReference>
<comment type="caution">
    <text evidence="9">The sequence shown here is derived from an EMBL/GenBank/DDBJ whole genome shotgun (WGS) entry which is preliminary data.</text>
</comment>
<organism evidence="9 10">
    <name type="scientific">Collinsella tanakaei</name>
    <dbReference type="NCBI Taxonomy" id="626935"/>
    <lineage>
        <taxon>Bacteria</taxon>
        <taxon>Bacillati</taxon>
        <taxon>Actinomycetota</taxon>
        <taxon>Coriobacteriia</taxon>
        <taxon>Coriobacteriales</taxon>
        <taxon>Coriobacteriaceae</taxon>
        <taxon>Collinsella</taxon>
    </lineage>
</organism>
<sequence>MIGFILTGHGEFSCGLKSALDMVAGDQPAFQIVPFEGSEAATYGDDLRSAITSMRAECEEGVIVFVDLLGGTPFNQSMMIANDVDKLEVITGTNLPMIIELLFARNGATDVTALAEQAVTVGQAAVTRQSLASVMSGDDADELDEDGI</sequence>
<proteinExistence type="predicted"/>
<keyword evidence="3" id="KW-0963">Cytoplasm</keyword>
<dbReference type="PROSITE" id="PS51096">
    <property type="entry name" value="PTS_EIIA_TYPE_4"/>
    <property type="match status" value="1"/>
</dbReference>
<keyword evidence="2" id="KW-0813">Transport</keyword>